<keyword evidence="12" id="KW-0496">Mitochondrion</keyword>
<reference evidence="17 18" key="1">
    <citation type="submission" date="2016-07" db="EMBL/GenBank/DDBJ databases">
        <title>Pervasive Adenine N6-methylation of Active Genes in Fungi.</title>
        <authorList>
            <consortium name="DOE Joint Genome Institute"/>
            <person name="Mondo S.J."/>
            <person name="Dannebaum R.O."/>
            <person name="Kuo R.C."/>
            <person name="Labutti K."/>
            <person name="Haridas S."/>
            <person name="Kuo A."/>
            <person name="Salamov A."/>
            <person name="Ahrendt S.R."/>
            <person name="Lipzen A."/>
            <person name="Sullivan W."/>
            <person name="Andreopoulos W.B."/>
            <person name="Clum A."/>
            <person name="Lindquist E."/>
            <person name="Daum C."/>
            <person name="Ramamoorthy G.K."/>
            <person name="Gryganskyi A."/>
            <person name="Culley D."/>
            <person name="Magnuson J.K."/>
            <person name="James T.Y."/>
            <person name="O'Malley M.A."/>
            <person name="Stajich J.E."/>
            <person name="Spatafora J.W."/>
            <person name="Visel A."/>
            <person name="Grigoriev I.V."/>
        </authorList>
    </citation>
    <scope>NUCLEOTIDE SEQUENCE [LARGE SCALE GENOMIC DNA]</scope>
    <source>
        <strain evidence="17 18">12-1054</strain>
    </source>
</reference>
<proteinExistence type="inferred from homology"/>
<keyword evidence="10" id="KW-0809">Transit peptide</keyword>
<dbReference type="PANTHER" id="PTHR11985:SF15">
    <property type="entry name" value="GLYCEROL-3-PHOSPHATE DEHYDROGENASE, MITOCHONDRIAL"/>
    <property type="match status" value="1"/>
</dbReference>
<dbReference type="STRING" id="56484.A0A1Y2FK10"/>
<keyword evidence="6" id="KW-0479">Metal-binding</keyword>
<dbReference type="GO" id="GO:0046872">
    <property type="term" value="F:metal ion binding"/>
    <property type="evidence" value="ECO:0007669"/>
    <property type="project" value="UniProtKB-KW"/>
</dbReference>
<comment type="caution">
    <text evidence="17">The sequence shown here is derived from an EMBL/GenBank/DDBJ whole genome shotgun (WGS) entry which is preliminary data.</text>
</comment>
<dbReference type="OrthoDB" id="264015at2759"/>
<dbReference type="PRINTS" id="PR01001">
    <property type="entry name" value="FADG3PDH"/>
</dbReference>
<dbReference type="InterPro" id="IPR038299">
    <property type="entry name" value="DAO_C_sf"/>
</dbReference>
<dbReference type="PROSITE" id="PS51257">
    <property type="entry name" value="PROKAR_LIPOPROTEIN"/>
    <property type="match status" value="1"/>
</dbReference>
<evidence type="ECO:0000256" key="1">
    <source>
        <dbReference type="ARBA" id="ARBA00001974"/>
    </source>
</evidence>
<evidence type="ECO:0000259" key="16">
    <source>
        <dbReference type="Pfam" id="PF16901"/>
    </source>
</evidence>
<sequence>MVNKLRSGDEYDLIIVGGGATGTGCAVDAASRGLKVALVERDDFASGTSSRSTKLVHGGVRYLEKAFKELDYDQYKLVKEALHERKAFLHIAPHLSFELPIMIPIYKWWQAPYFWAGTKMYDFLAGSENMSSSYYMTKSRAKSTFPMLKADNLVGALVYFDGQHNDSRMNVGLAVTAIDQGADVVNHTEVTSLSKDASGKRLNGVRVKDLITGESYDIKAKGIINATGPFTDALRKMDDQSVDEIVAPSSGTHIILPGYFAPESMGLLDPNTSDGRVIFFLPWQGNTIAGTTDAPTKVMANPLPKEEEIDWILSECRNYLKPTVEIRRGDVLAAWSGIRPLVRDPAAKNTESLVRNHMINVSPSGLLTIAGGKWTTYRQMAEETIDTAISEYSLQPKLDHCVSENVRLIGAEYWHPLLYINLVQQFGLETDVAKHLCESYGDRAFVVASLAEQTEARWPIRGKRLSTSYPFDEAEIRYAVRHEYAQSAMDVLARRTRLAFLNAQASLEVLPRVIDIMTEELSWSKARREQEWTDGVQFLLTMGLPAIRENITRKEVESGKTRVMKAGEYKLYSRADGPEGIDVNQDLATANSPQVEKEKEKVGYSV</sequence>
<keyword evidence="7" id="KW-0677">Repeat</keyword>
<feature type="region of interest" description="Disordered" evidence="14">
    <location>
        <begin position="575"/>
        <end position="606"/>
    </location>
</feature>
<feature type="domain" description="FAD dependent oxidoreductase" evidence="15">
    <location>
        <begin position="12"/>
        <end position="378"/>
    </location>
</feature>
<evidence type="ECO:0000256" key="11">
    <source>
        <dbReference type="ARBA" id="ARBA00023002"/>
    </source>
</evidence>
<dbReference type="EC" id="1.1.5.3" evidence="4 13"/>
<dbReference type="EMBL" id="MCFI01000008">
    <property type="protein sequence ID" value="ORY83125.1"/>
    <property type="molecule type" value="Genomic_DNA"/>
</dbReference>
<organism evidence="17 18">
    <name type="scientific">Protomyces lactucae-debilis</name>
    <dbReference type="NCBI Taxonomy" id="2754530"/>
    <lineage>
        <taxon>Eukaryota</taxon>
        <taxon>Fungi</taxon>
        <taxon>Dikarya</taxon>
        <taxon>Ascomycota</taxon>
        <taxon>Taphrinomycotina</taxon>
        <taxon>Taphrinomycetes</taxon>
        <taxon>Taphrinales</taxon>
        <taxon>Protomycetaceae</taxon>
        <taxon>Protomyces</taxon>
    </lineage>
</organism>
<feature type="domain" description="Alpha-glycerophosphate oxidase C-terminal" evidence="16">
    <location>
        <begin position="401"/>
        <end position="528"/>
    </location>
</feature>
<dbReference type="PROSITE" id="PS00977">
    <property type="entry name" value="FAD_G3PDH_1"/>
    <property type="match status" value="1"/>
</dbReference>
<dbReference type="Gene3D" id="1.10.8.870">
    <property type="entry name" value="Alpha-glycerophosphate oxidase, cap domain"/>
    <property type="match status" value="1"/>
</dbReference>
<comment type="cofactor">
    <cofactor evidence="1 13">
        <name>FAD</name>
        <dbReference type="ChEBI" id="CHEBI:57692"/>
    </cofactor>
</comment>
<evidence type="ECO:0000313" key="18">
    <source>
        <dbReference type="Proteomes" id="UP000193685"/>
    </source>
</evidence>
<dbReference type="InterPro" id="IPR031656">
    <property type="entry name" value="DAO_C"/>
</dbReference>
<comment type="catalytic activity">
    <reaction evidence="13">
        <text>a quinone + sn-glycerol 3-phosphate = dihydroxyacetone phosphate + a quinol</text>
        <dbReference type="Rhea" id="RHEA:18977"/>
        <dbReference type="ChEBI" id="CHEBI:24646"/>
        <dbReference type="ChEBI" id="CHEBI:57597"/>
        <dbReference type="ChEBI" id="CHEBI:57642"/>
        <dbReference type="ChEBI" id="CHEBI:132124"/>
        <dbReference type="EC" id="1.1.5.3"/>
    </reaction>
</comment>
<dbReference type="GO" id="GO:0005739">
    <property type="term" value="C:mitochondrion"/>
    <property type="evidence" value="ECO:0007669"/>
    <property type="project" value="UniProtKB-SubCell"/>
</dbReference>
<evidence type="ECO:0000256" key="5">
    <source>
        <dbReference type="ARBA" id="ARBA00022630"/>
    </source>
</evidence>
<evidence type="ECO:0000256" key="10">
    <source>
        <dbReference type="ARBA" id="ARBA00022946"/>
    </source>
</evidence>
<dbReference type="Proteomes" id="UP000193685">
    <property type="component" value="Unassembled WGS sequence"/>
</dbReference>
<dbReference type="SUPFAM" id="SSF51905">
    <property type="entry name" value="FAD/NAD(P)-binding domain"/>
    <property type="match status" value="1"/>
</dbReference>
<name>A0A1Y2FK10_PROLT</name>
<dbReference type="Pfam" id="PF01266">
    <property type="entry name" value="DAO"/>
    <property type="match status" value="1"/>
</dbReference>
<dbReference type="Gene3D" id="3.50.50.60">
    <property type="entry name" value="FAD/NAD(P)-binding domain"/>
    <property type="match status" value="1"/>
</dbReference>
<evidence type="ECO:0000256" key="4">
    <source>
        <dbReference type="ARBA" id="ARBA00013029"/>
    </source>
</evidence>
<dbReference type="FunFam" id="1.10.8.870:FF:000001">
    <property type="entry name" value="Glycerol-3-phosphate dehydrogenase"/>
    <property type="match status" value="1"/>
</dbReference>
<evidence type="ECO:0000256" key="2">
    <source>
        <dbReference type="ARBA" id="ARBA00004173"/>
    </source>
</evidence>
<gene>
    <name evidence="17" type="ORF">BCR37DRAFT_346385</name>
</gene>
<evidence type="ECO:0000256" key="3">
    <source>
        <dbReference type="ARBA" id="ARBA00007330"/>
    </source>
</evidence>
<dbReference type="OMA" id="PHIVKPM"/>
<keyword evidence="8" id="KW-0274">FAD</keyword>
<accession>A0A1Y2FK10</accession>
<comment type="similarity">
    <text evidence="3 13">Belongs to the FAD-dependent glycerol-3-phosphate dehydrogenase family.</text>
</comment>
<evidence type="ECO:0000256" key="13">
    <source>
        <dbReference type="RuleBase" id="RU361217"/>
    </source>
</evidence>
<dbReference type="SUPFAM" id="SSF54373">
    <property type="entry name" value="FAD-linked reductases, C-terminal domain"/>
    <property type="match status" value="1"/>
</dbReference>
<dbReference type="Pfam" id="PF16901">
    <property type="entry name" value="DAO_C"/>
    <property type="match status" value="1"/>
</dbReference>
<dbReference type="InterPro" id="IPR006076">
    <property type="entry name" value="FAD-dep_OxRdtase"/>
</dbReference>
<keyword evidence="11 13" id="KW-0560">Oxidoreductase</keyword>
<keyword evidence="5 13" id="KW-0285">Flavoprotein</keyword>
<evidence type="ECO:0000256" key="14">
    <source>
        <dbReference type="SAM" id="MobiDB-lite"/>
    </source>
</evidence>
<keyword evidence="9" id="KW-0106">Calcium</keyword>
<dbReference type="GeneID" id="63784281"/>
<protein>
    <recommendedName>
        <fullName evidence="4 13">Glycerol-3-phosphate dehydrogenase</fullName>
        <ecNumber evidence="4 13">1.1.5.3</ecNumber>
    </recommendedName>
</protein>
<dbReference type="FunFam" id="3.30.9.10:FF:000001">
    <property type="entry name" value="Glycerol-3-phosphate dehydrogenase"/>
    <property type="match status" value="1"/>
</dbReference>
<evidence type="ECO:0000256" key="8">
    <source>
        <dbReference type="ARBA" id="ARBA00022827"/>
    </source>
</evidence>
<keyword evidence="18" id="KW-1185">Reference proteome</keyword>
<dbReference type="Gene3D" id="3.30.9.10">
    <property type="entry name" value="D-Amino Acid Oxidase, subunit A, domain 2"/>
    <property type="match status" value="1"/>
</dbReference>
<dbReference type="AlphaFoldDB" id="A0A1Y2FK10"/>
<evidence type="ECO:0000256" key="7">
    <source>
        <dbReference type="ARBA" id="ARBA00022737"/>
    </source>
</evidence>
<evidence type="ECO:0000256" key="12">
    <source>
        <dbReference type="ARBA" id="ARBA00023128"/>
    </source>
</evidence>
<dbReference type="RefSeq" id="XP_040725706.1">
    <property type="nucleotide sequence ID" value="XM_040867682.1"/>
</dbReference>
<comment type="subcellular location">
    <subcellularLocation>
        <location evidence="2">Mitochondrion</location>
    </subcellularLocation>
</comment>
<dbReference type="PANTHER" id="PTHR11985">
    <property type="entry name" value="GLYCEROL-3-PHOSPHATE DEHYDROGENASE"/>
    <property type="match status" value="1"/>
</dbReference>
<evidence type="ECO:0000313" key="17">
    <source>
        <dbReference type="EMBL" id="ORY83125.1"/>
    </source>
</evidence>
<evidence type="ECO:0000256" key="6">
    <source>
        <dbReference type="ARBA" id="ARBA00022723"/>
    </source>
</evidence>
<dbReference type="InterPro" id="IPR036188">
    <property type="entry name" value="FAD/NAD-bd_sf"/>
</dbReference>
<dbReference type="InterPro" id="IPR000447">
    <property type="entry name" value="G3P_DH_FAD-dep"/>
</dbReference>
<dbReference type="PROSITE" id="PS00978">
    <property type="entry name" value="FAD_G3PDH_2"/>
    <property type="match status" value="1"/>
</dbReference>
<evidence type="ECO:0000256" key="9">
    <source>
        <dbReference type="ARBA" id="ARBA00022837"/>
    </source>
</evidence>
<dbReference type="GO" id="GO:0004368">
    <property type="term" value="F:glycerol-3-phosphate dehydrogenase (quinone) activity"/>
    <property type="evidence" value="ECO:0007669"/>
    <property type="project" value="UniProtKB-EC"/>
</dbReference>
<evidence type="ECO:0000259" key="15">
    <source>
        <dbReference type="Pfam" id="PF01266"/>
    </source>
</evidence>
<dbReference type="GO" id="GO:0006072">
    <property type="term" value="P:glycerol-3-phosphate metabolic process"/>
    <property type="evidence" value="ECO:0007669"/>
    <property type="project" value="UniProtKB-UniRule"/>
</dbReference>
<feature type="compositionally biased region" description="Basic and acidic residues" evidence="14">
    <location>
        <begin position="595"/>
        <end position="606"/>
    </location>
</feature>